<dbReference type="EMBL" id="BAAAOF010000008">
    <property type="protein sequence ID" value="GAA1939381.1"/>
    <property type="molecule type" value="Genomic_DNA"/>
</dbReference>
<evidence type="ECO:0000313" key="3">
    <source>
        <dbReference type="Proteomes" id="UP001501343"/>
    </source>
</evidence>
<dbReference type="SUPFAM" id="SSF140453">
    <property type="entry name" value="EsxAB dimer-like"/>
    <property type="match status" value="1"/>
</dbReference>
<accession>A0ABP5BD35</accession>
<dbReference type="Proteomes" id="UP001501343">
    <property type="component" value="Unassembled WGS sequence"/>
</dbReference>
<proteinExistence type="inferred from homology"/>
<gene>
    <name evidence="2" type="ORF">GCM10009775_34290</name>
</gene>
<dbReference type="InterPro" id="IPR010310">
    <property type="entry name" value="T7SS_ESAT-6-like"/>
</dbReference>
<reference evidence="3" key="1">
    <citation type="journal article" date="2019" name="Int. J. Syst. Evol. Microbiol.">
        <title>The Global Catalogue of Microorganisms (GCM) 10K type strain sequencing project: providing services to taxonomists for standard genome sequencing and annotation.</title>
        <authorList>
            <consortium name="The Broad Institute Genomics Platform"/>
            <consortium name="The Broad Institute Genome Sequencing Center for Infectious Disease"/>
            <person name="Wu L."/>
            <person name="Ma J."/>
        </authorList>
    </citation>
    <scope>NUCLEOTIDE SEQUENCE [LARGE SCALE GENOMIC DNA]</scope>
    <source>
        <strain evidence="3">JCM 14900</strain>
    </source>
</reference>
<dbReference type="NCBIfam" id="TIGR03930">
    <property type="entry name" value="WXG100_ESAT6"/>
    <property type="match status" value="1"/>
</dbReference>
<protein>
    <recommendedName>
        <fullName evidence="1">ESAT-6-like protein</fullName>
    </recommendedName>
</protein>
<evidence type="ECO:0000256" key="1">
    <source>
        <dbReference type="RuleBase" id="RU362001"/>
    </source>
</evidence>
<dbReference type="InterPro" id="IPR036689">
    <property type="entry name" value="ESAT-6-like_sf"/>
</dbReference>
<sequence>MAVFSVDSDAVLSSTAVVRGTIDRLQGEVNALLSQLTGLQSSWTGAASTAFQSSVEQWRATQRTVEESLAGINAALSLAGRQYAEAEQATMGLFR</sequence>
<name>A0ABP5BD35_9MICO</name>
<evidence type="ECO:0000313" key="2">
    <source>
        <dbReference type="EMBL" id="GAA1939381.1"/>
    </source>
</evidence>
<dbReference type="Pfam" id="PF06013">
    <property type="entry name" value="WXG100"/>
    <property type="match status" value="1"/>
</dbReference>
<comment type="similarity">
    <text evidence="1">Belongs to the WXG100 family.</text>
</comment>
<organism evidence="2 3">
    <name type="scientific">Microbacterium aoyamense</name>
    <dbReference type="NCBI Taxonomy" id="344166"/>
    <lineage>
        <taxon>Bacteria</taxon>
        <taxon>Bacillati</taxon>
        <taxon>Actinomycetota</taxon>
        <taxon>Actinomycetes</taxon>
        <taxon>Micrococcales</taxon>
        <taxon>Microbacteriaceae</taxon>
        <taxon>Microbacterium</taxon>
    </lineage>
</organism>
<dbReference type="RefSeq" id="WP_248152478.1">
    <property type="nucleotide sequence ID" value="NZ_BAAAOF010000008.1"/>
</dbReference>
<keyword evidence="3" id="KW-1185">Reference proteome</keyword>
<comment type="caution">
    <text evidence="2">The sequence shown here is derived from an EMBL/GenBank/DDBJ whole genome shotgun (WGS) entry which is preliminary data.</text>
</comment>
<dbReference type="Gene3D" id="1.10.287.1060">
    <property type="entry name" value="ESAT-6-like"/>
    <property type="match status" value="1"/>
</dbReference>